<dbReference type="GO" id="GO:0044781">
    <property type="term" value="P:bacterial-type flagellum organization"/>
    <property type="evidence" value="ECO:0007669"/>
    <property type="project" value="UniProtKB-KW"/>
</dbReference>
<dbReference type="GO" id="GO:0045947">
    <property type="term" value="P:negative regulation of translational initiation"/>
    <property type="evidence" value="ECO:0007669"/>
    <property type="project" value="UniProtKB-UniRule"/>
</dbReference>
<evidence type="ECO:0000256" key="1">
    <source>
        <dbReference type="ARBA" id="ARBA00022490"/>
    </source>
</evidence>
<keyword evidence="4" id="KW-0678">Repressor</keyword>
<keyword evidence="6" id="KW-1185">Reference proteome</keyword>
<evidence type="ECO:0000256" key="4">
    <source>
        <dbReference type="HAMAP-Rule" id="MF_00167"/>
    </source>
</evidence>
<dbReference type="OrthoDB" id="289081at2"/>
<dbReference type="PANTHER" id="PTHR34984:SF1">
    <property type="entry name" value="CARBON STORAGE REGULATOR"/>
    <property type="match status" value="1"/>
</dbReference>
<accession>A0A518CT57</accession>
<dbReference type="SUPFAM" id="SSF117130">
    <property type="entry name" value="CsrA-like"/>
    <property type="match status" value="1"/>
</dbReference>
<evidence type="ECO:0000256" key="3">
    <source>
        <dbReference type="ARBA" id="ARBA00022884"/>
    </source>
</evidence>
<comment type="subunit">
    <text evidence="4">Homodimer; the beta-strands of each monomer intercalate to form a hydrophobic core, while the alpha-helices form wings that extend away from the core.</text>
</comment>
<dbReference type="Proteomes" id="UP000317178">
    <property type="component" value="Chromosome"/>
</dbReference>
<proteinExistence type="inferred from homology"/>
<dbReference type="Gene3D" id="2.60.40.4380">
    <property type="entry name" value="Translational regulator CsrA"/>
    <property type="match status" value="1"/>
</dbReference>
<dbReference type="InterPro" id="IPR003751">
    <property type="entry name" value="CsrA"/>
</dbReference>
<dbReference type="GO" id="GO:0006109">
    <property type="term" value="P:regulation of carbohydrate metabolic process"/>
    <property type="evidence" value="ECO:0007669"/>
    <property type="project" value="InterPro"/>
</dbReference>
<evidence type="ECO:0000313" key="5">
    <source>
        <dbReference type="EMBL" id="QDU82410.1"/>
    </source>
</evidence>
<sequence>MLVLSRKCGEEIVIDGNIRVQVIQCSGGRVRLGISAPGDVAIKRSELLEKEELSTKHLPFGHISESATLEFV</sequence>
<reference evidence="5 6" key="1">
    <citation type="submission" date="2019-02" db="EMBL/GenBank/DDBJ databases">
        <title>Deep-cultivation of Planctomycetes and their phenomic and genomic characterization uncovers novel biology.</title>
        <authorList>
            <person name="Wiegand S."/>
            <person name="Jogler M."/>
            <person name="Boedeker C."/>
            <person name="Pinto D."/>
            <person name="Vollmers J."/>
            <person name="Rivas-Marin E."/>
            <person name="Kohn T."/>
            <person name="Peeters S.H."/>
            <person name="Heuer A."/>
            <person name="Rast P."/>
            <person name="Oberbeckmann S."/>
            <person name="Bunk B."/>
            <person name="Jeske O."/>
            <person name="Meyerdierks A."/>
            <person name="Storesund J.E."/>
            <person name="Kallscheuer N."/>
            <person name="Luecker S."/>
            <person name="Lage O.M."/>
            <person name="Pohl T."/>
            <person name="Merkel B.J."/>
            <person name="Hornburger P."/>
            <person name="Mueller R.-W."/>
            <person name="Bruemmer F."/>
            <person name="Labrenz M."/>
            <person name="Spormann A.M."/>
            <person name="Op den Camp H."/>
            <person name="Overmann J."/>
            <person name="Amann R."/>
            <person name="Jetten M.S.M."/>
            <person name="Mascher T."/>
            <person name="Medema M.H."/>
            <person name="Devos D.P."/>
            <person name="Kaster A.-K."/>
            <person name="Ovreas L."/>
            <person name="Rohde M."/>
            <person name="Galperin M.Y."/>
            <person name="Jogler C."/>
        </authorList>
    </citation>
    <scope>NUCLEOTIDE SEQUENCE [LARGE SCALE GENOMIC DNA]</scope>
    <source>
        <strain evidence="5 6">Pla110</strain>
    </source>
</reference>
<evidence type="ECO:0000313" key="6">
    <source>
        <dbReference type="Proteomes" id="UP000317178"/>
    </source>
</evidence>
<comment type="function">
    <text evidence="4">A translational regulator that binds mRNA to regulate translation initiation and/or mRNA stability. Usually binds in the 5'-UTR at or near the Shine-Dalgarno sequence preventing ribosome-binding, thus repressing translation. Its main target seems to be the major flagellin gene, while its function is anatagonized by FliW.</text>
</comment>
<comment type="subcellular location">
    <subcellularLocation>
        <location evidence="4">Cytoplasm</location>
    </subcellularLocation>
</comment>
<dbReference type="RefSeq" id="WP_144998585.1">
    <property type="nucleotide sequence ID" value="NZ_CP036281.1"/>
</dbReference>
<dbReference type="InterPro" id="IPR036107">
    <property type="entry name" value="CsrA_sf"/>
</dbReference>
<keyword evidence="4" id="KW-1005">Bacterial flagellum biogenesis</keyword>
<dbReference type="HAMAP" id="MF_00167">
    <property type="entry name" value="CsrA"/>
    <property type="match status" value="1"/>
</dbReference>
<gene>
    <name evidence="4" type="primary">csrA</name>
    <name evidence="5" type="ORF">Pla110_41650</name>
</gene>
<dbReference type="Pfam" id="PF02599">
    <property type="entry name" value="CsrA"/>
    <property type="match status" value="1"/>
</dbReference>
<keyword evidence="3 4" id="KW-0694">RNA-binding</keyword>
<dbReference type="GO" id="GO:1902208">
    <property type="term" value="P:regulation of bacterial-type flagellum assembly"/>
    <property type="evidence" value="ECO:0007669"/>
    <property type="project" value="UniProtKB-UniRule"/>
</dbReference>
<dbReference type="GO" id="GO:0006402">
    <property type="term" value="P:mRNA catabolic process"/>
    <property type="evidence" value="ECO:0007669"/>
    <property type="project" value="InterPro"/>
</dbReference>
<keyword evidence="1 4" id="KW-0963">Cytoplasm</keyword>
<keyword evidence="2 4" id="KW-0810">Translation regulation</keyword>
<dbReference type="AlphaFoldDB" id="A0A518CT57"/>
<dbReference type="PANTHER" id="PTHR34984">
    <property type="entry name" value="CARBON STORAGE REGULATOR"/>
    <property type="match status" value="1"/>
</dbReference>
<dbReference type="GO" id="GO:0048027">
    <property type="term" value="F:mRNA 5'-UTR binding"/>
    <property type="evidence" value="ECO:0007669"/>
    <property type="project" value="UniProtKB-UniRule"/>
</dbReference>
<comment type="similarity">
    <text evidence="4">Belongs to the CsrA/RsmA family.</text>
</comment>
<dbReference type="EMBL" id="CP036281">
    <property type="protein sequence ID" value="QDU82410.1"/>
    <property type="molecule type" value="Genomic_DNA"/>
</dbReference>
<dbReference type="KEGG" id="plon:Pla110_41650"/>
<dbReference type="GO" id="GO:0005829">
    <property type="term" value="C:cytosol"/>
    <property type="evidence" value="ECO:0007669"/>
    <property type="project" value="TreeGrafter"/>
</dbReference>
<protein>
    <recommendedName>
        <fullName evidence="4">Translational regulator CsrA</fullName>
    </recommendedName>
</protein>
<name>A0A518CT57_9PLAN</name>
<organism evidence="5 6">
    <name type="scientific">Polystyrenella longa</name>
    <dbReference type="NCBI Taxonomy" id="2528007"/>
    <lineage>
        <taxon>Bacteria</taxon>
        <taxon>Pseudomonadati</taxon>
        <taxon>Planctomycetota</taxon>
        <taxon>Planctomycetia</taxon>
        <taxon>Planctomycetales</taxon>
        <taxon>Planctomycetaceae</taxon>
        <taxon>Polystyrenella</taxon>
    </lineage>
</organism>
<evidence type="ECO:0000256" key="2">
    <source>
        <dbReference type="ARBA" id="ARBA00022845"/>
    </source>
</evidence>